<proteinExistence type="predicted"/>
<evidence type="ECO:0000313" key="3">
    <source>
        <dbReference type="Proteomes" id="UP001168528"/>
    </source>
</evidence>
<sequence length="255" mass="28176">MKKIIFLKSLLILCLGCNQTNQTGSETSQAEGVNNEVSAVPAVDSSTTSTNTTSTNSETMRITFDDAPTGKLPQGWSTHKTGQGNTIRWEVVEDAGNKVFAQLTDNNPSNHFNVATLDNVNAQNVTLETRFKSIKGKIDQGGGFVWRFKDANNYYIVRANSLEDNVVLYKVENGKRTDLPLVGKGRTYGADVKVPTNSWHTIKLEAKDNLFTVFINGKELFQVEDQTFTSTGKVGFWSKADAVTYFDDLQITVND</sequence>
<dbReference type="InterPro" id="IPR010496">
    <property type="entry name" value="AL/BT2_dom"/>
</dbReference>
<gene>
    <name evidence="2" type="ORF">Q0590_25235</name>
</gene>
<accession>A0ABT8RD29</accession>
<dbReference type="Gene3D" id="2.60.120.560">
    <property type="entry name" value="Exo-inulinase, domain 1"/>
    <property type="match status" value="1"/>
</dbReference>
<name>A0ABT8RD29_9BACT</name>
<dbReference type="RefSeq" id="WP_302040410.1">
    <property type="nucleotide sequence ID" value="NZ_JAUKPO010000020.1"/>
</dbReference>
<keyword evidence="3" id="KW-1185">Reference proteome</keyword>
<dbReference type="SUPFAM" id="SSF49899">
    <property type="entry name" value="Concanavalin A-like lectins/glucanases"/>
    <property type="match status" value="1"/>
</dbReference>
<feature type="domain" description="3-keto-alpha-glucoside-1,2-lyase/3-keto-2-hydroxy-glucal hydratase" evidence="1">
    <location>
        <begin position="70"/>
        <end position="251"/>
    </location>
</feature>
<dbReference type="InterPro" id="IPR013320">
    <property type="entry name" value="ConA-like_dom_sf"/>
</dbReference>
<evidence type="ECO:0000259" key="1">
    <source>
        <dbReference type="Pfam" id="PF06439"/>
    </source>
</evidence>
<dbReference type="EMBL" id="JAUKPO010000020">
    <property type="protein sequence ID" value="MDO1449606.1"/>
    <property type="molecule type" value="Genomic_DNA"/>
</dbReference>
<dbReference type="Proteomes" id="UP001168528">
    <property type="component" value="Unassembled WGS sequence"/>
</dbReference>
<organism evidence="2 3">
    <name type="scientific">Rhodocytophaga aerolata</name>
    <dbReference type="NCBI Taxonomy" id="455078"/>
    <lineage>
        <taxon>Bacteria</taxon>
        <taxon>Pseudomonadati</taxon>
        <taxon>Bacteroidota</taxon>
        <taxon>Cytophagia</taxon>
        <taxon>Cytophagales</taxon>
        <taxon>Rhodocytophagaceae</taxon>
        <taxon>Rhodocytophaga</taxon>
    </lineage>
</organism>
<evidence type="ECO:0000313" key="2">
    <source>
        <dbReference type="EMBL" id="MDO1449606.1"/>
    </source>
</evidence>
<protein>
    <submittedName>
        <fullName evidence="2">DUF1080 domain-containing protein</fullName>
    </submittedName>
</protein>
<reference evidence="2" key="1">
    <citation type="submission" date="2023-07" db="EMBL/GenBank/DDBJ databases">
        <title>The genome sequence of Rhodocytophaga aerolata KACC 12507.</title>
        <authorList>
            <person name="Zhang X."/>
        </authorList>
    </citation>
    <scope>NUCLEOTIDE SEQUENCE</scope>
    <source>
        <strain evidence="2">KACC 12507</strain>
    </source>
</reference>
<dbReference type="Pfam" id="PF06439">
    <property type="entry name" value="3keto-disac_hyd"/>
    <property type="match status" value="1"/>
</dbReference>
<comment type="caution">
    <text evidence="2">The sequence shown here is derived from an EMBL/GenBank/DDBJ whole genome shotgun (WGS) entry which is preliminary data.</text>
</comment>